<evidence type="ECO:0000256" key="1">
    <source>
        <dbReference type="ARBA" id="ARBA00007014"/>
    </source>
</evidence>
<sequence length="576" mass="65238">MPVTLPLMTKVPSDPDAQKLLTALPSLEARLPGKEHAVAFLRRFLRSKDLHRTIYIYRKLVQLTTMRTSADFAVSQAADVFCSIRYVTDNPLVQELLQILSTPHLQALLYCYDKVTNHDFEPKIDPIPLNVDEDEAAVKIVRLIKNNEPLGATIAVKDDDEGTIEVARVLHGGAADRSGLINVGDEVHEINGVCVRGLTPDEVVDILSRITGPVTLKLTPSLKTTLQGSRECKTRVKALFDYTPEDDDSIPCPEAGLAFTRGEILHIVSQDDSTWWQARKHGDTKNRAGIIPGKQLQERREMLRRLAAKAEAERSETRPISPCHNSPRIPRQKRLRKTMYHAIQNGEYDTEAVPTYEEVELYQVKPYALRPVILVGPPGVGRNELKRRLKASNAGHFEEVLPHTSRPIRPFEIDGKEYRFISREEMQADIIAQRYAEYGEYKGNLYGTHIDSIQAVINSKKVCLLTPHTQALKLMRTSEIKPYIIYIRPPSLECLQATRSVSLARCTNSDTEDTKLFTTEELQDMIDSGHKLEERFGHLFDYVIVNADLTDALRELILITNKIEREPQWVPIGWCQ</sequence>
<evidence type="ECO:0000256" key="3">
    <source>
        <dbReference type="PROSITE-ProRule" id="PRU00192"/>
    </source>
</evidence>
<dbReference type="Gene3D" id="2.30.42.10">
    <property type="match status" value="1"/>
</dbReference>
<dbReference type="InterPro" id="IPR004172">
    <property type="entry name" value="L27_dom"/>
</dbReference>
<feature type="domain" description="PDZ" evidence="7">
    <location>
        <begin position="140"/>
        <end position="222"/>
    </location>
</feature>
<dbReference type="InterPro" id="IPR050716">
    <property type="entry name" value="MAGUK"/>
</dbReference>
<evidence type="ECO:0000313" key="10">
    <source>
        <dbReference type="Proteomes" id="UP001347796"/>
    </source>
</evidence>
<dbReference type="InterPro" id="IPR001452">
    <property type="entry name" value="SH3_domain"/>
</dbReference>
<accession>A0AAN8IW42</accession>
<dbReference type="Pfam" id="PF00625">
    <property type="entry name" value="Guanylate_kin"/>
    <property type="match status" value="1"/>
</dbReference>
<dbReference type="CDD" id="cd11862">
    <property type="entry name" value="SH3_MPP"/>
    <property type="match status" value="1"/>
</dbReference>
<dbReference type="InterPro" id="IPR008145">
    <property type="entry name" value="GK/Ca_channel_bsu"/>
</dbReference>
<dbReference type="SUPFAM" id="SSF101288">
    <property type="entry name" value="L27 domain"/>
    <property type="match status" value="1"/>
</dbReference>
<name>A0AAN8IW42_PATCE</name>
<dbReference type="EMBL" id="JAZGQO010000021">
    <property type="protein sequence ID" value="KAK6166815.1"/>
    <property type="molecule type" value="Genomic_DNA"/>
</dbReference>
<dbReference type="InterPro" id="IPR036028">
    <property type="entry name" value="SH3-like_dom_sf"/>
</dbReference>
<dbReference type="PROSITE" id="PS50106">
    <property type="entry name" value="PDZ"/>
    <property type="match status" value="1"/>
</dbReference>
<dbReference type="InterPro" id="IPR014775">
    <property type="entry name" value="L27_C"/>
</dbReference>
<dbReference type="InterPro" id="IPR001478">
    <property type="entry name" value="PDZ"/>
</dbReference>
<evidence type="ECO:0000313" key="9">
    <source>
        <dbReference type="EMBL" id="KAK6166815.1"/>
    </source>
</evidence>
<dbReference type="AlphaFoldDB" id="A0AAN8IW42"/>
<evidence type="ECO:0000256" key="2">
    <source>
        <dbReference type="ARBA" id="ARBA00022443"/>
    </source>
</evidence>
<dbReference type="SUPFAM" id="SSF50044">
    <property type="entry name" value="SH3-domain"/>
    <property type="match status" value="1"/>
</dbReference>
<comment type="caution">
    <text evidence="9">The sequence shown here is derived from an EMBL/GenBank/DDBJ whole genome shotgun (WGS) entry which is preliminary data.</text>
</comment>
<feature type="region of interest" description="Disordered" evidence="4">
    <location>
        <begin position="310"/>
        <end position="329"/>
    </location>
</feature>
<dbReference type="Pfam" id="PF00595">
    <property type="entry name" value="PDZ"/>
    <property type="match status" value="1"/>
</dbReference>
<dbReference type="InterPro" id="IPR036892">
    <property type="entry name" value="L27_dom_sf"/>
</dbReference>
<dbReference type="PROSITE" id="PS50002">
    <property type="entry name" value="SH3"/>
    <property type="match status" value="1"/>
</dbReference>
<evidence type="ECO:0000259" key="6">
    <source>
        <dbReference type="PROSITE" id="PS50052"/>
    </source>
</evidence>
<feature type="domain" description="SH3" evidence="5">
    <location>
        <begin position="231"/>
        <end position="301"/>
    </location>
</feature>
<dbReference type="SMART" id="SM00228">
    <property type="entry name" value="PDZ"/>
    <property type="match status" value="1"/>
</dbReference>
<comment type="similarity">
    <text evidence="1">Belongs to the MAGUK family.</text>
</comment>
<evidence type="ECO:0000256" key="4">
    <source>
        <dbReference type="SAM" id="MobiDB-lite"/>
    </source>
</evidence>
<dbReference type="PROSITE" id="PS00856">
    <property type="entry name" value="GUANYLATE_KINASE_1"/>
    <property type="match status" value="1"/>
</dbReference>
<evidence type="ECO:0008006" key="11">
    <source>
        <dbReference type="Google" id="ProtNLM"/>
    </source>
</evidence>
<keyword evidence="10" id="KW-1185">Reference proteome</keyword>
<dbReference type="PROSITE" id="PS50052">
    <property type="entry name" value="GUANYLATE_KINASE_2"/>
    <property type="match status" value="1"/>
</dbReference>
<dbReference type="Pfam" id="PF02828">
    <property type="entry name" value="L27"/>
    <property type="match status" value="1"/>
</dbReference>
<dbReference type="PANTHER" id="PTHR23122">
    <property type="entry name" value="MEMBRANE-ASSOCIATED GUANYLATE KINASE MAGUK"/>
    <property type="match status" value="1"/>
</dbReference>
<evidence type="ECO:0000259" key="5">
    <source>
        <dbReference type="PROSITE" id="PS50002"/>
    </source>
</evidence>
<organism evidence="9 10">
    <name type="scientific">Patella caerulea</name>
    <name type="common">Rayed Mediterranean limpet</name>
    <dbReference type="NCBI Taxonomy" id="87958"/>
    <lineage>
        <taxon>Eukaryota</taxon>
        <taxon>Metazoa</taxon>
        <taxon>Spiralia</taxon>
        <taxon>Lophotrochozoa</taxon>
        <taxon>Mollusca</taxon>
        <taxon>Gastropoda</taxon>
        <taxon>Patellogastropoda</taxon>
        <taxon>Patelloidea</taxon>
        <taxon>Patellidae</taxon>
        <taxon>Patella</taxon>
    </lineage>
</organism>
<protein>
    <recommendedName>
        <fullName evidence="11">MAGUK p55 subfamily member 7</fullName>
    </recommendedName>
</protein>
<dbReference type="InterPro" id="IPR027417">
    <property type="entry name" value="P-loop_NTPase"/>
</dbReference>
<dbReference type="FunFam" id="3.30.63.10:FF:000002">
    <property type="entry name" value="Guanylate kinase 1"/>
    <property type="match status" value="1"/>
</dbReference>
<dbReference type="SUPFAM" id="SSF52540">
    <property type="entry name" value="P-loop containing nucleoside triphosphate hydrolases"/>
    <property type="match status" value="1"/>
</dbReference>
<reference evidence="9 10" key="1">
    <citation type="submission" date="2024-01" db="EMBL/GenBank/DDBJ databases">
        <title>The genome of the rayed Mediterranean limpet Patella caerulea (Linnaeus, 1758).</title>
        <authorList>
            <person name="Anh-Thu Weber A."/>
            <person name="Halstead-Nussloch G."/>
        </authorList>
    </citation>
    <scope>NUCLEOTIDE SEQUENCE [LARGE SCALE GENOMIC DNA]</scope>
    <source>
        <strain evidence="9">AATW-2023a</strain>
        <tissue evidence="9">Whole specimen</tissue>
    </source>
</reference>
<dbReference type="InterPro" id="IPR008144">
    <property type="entry name" value="Guanylate_kin-like_dom"/>
</dbReference>
<evidence type="ECO:0000259" key="7">
    <source>
        <dbReference type="PROSITE" id="PS50106"/>
    </source>
</evidence>
<dbReference type="Gene3D" id="1.10.287.650">
    <property type="entry name" value="L27 domain"/>
    <property type="match status" value="1"/>
</dbReference>
<dbReference type="SMART" id="SM00569">
    <property type="entry name" value="L27"/>
    <property type="match status" value="2"/>
</dbReference>
<evidence type="ECO:0000259" key="8">
    <source>
        <dbReference type="PROSITE" id="PS51022"/>
    </source>
</evidence>
<dbReference type="CDD" id="cd06799">
    <property type="entry name" value="PDZ_MPP3-MPP4-MPP7-like"/>
    <property type="match status" value="1"/>
</dbReference>
<dbReference type="SMART" id="SM00326">
    <property type="entry name" value="SH3"/>
    <property type="match status" value="1"/>
</dbReference>
<feature type="domain" description="Guanylate kinase-like" evidence="6">
    <location>
        <begin position="369"/>
        <end position="561"/>
    </location>
</feature>
<dbReference type="Gene3D" id="3.40.50.300">
    <property type="entry name" value="P-loop containing nucleotide triphosphate hydrolases"/>
    <property type="match status" value="1"/>
</dbReference>
<dbReference type="InterPro" id="IPR036034">
    <property type="entry name" value="PDZ_sf"/>
</dbReference>
<dbReference type="PROSITE" id="PS51022">
    <property type="entry name" value="L27"/>
    <property type="match status" value="1"/>
</dbReference>
<gene>
    <name evidence="9" type="ORF">SNE40_023430</name>
</gene>
<dbReference type="Gene3D" id="2.30.30.40">
    <property type="entry name" value="SH3 Domains"/>
    <property type="match status" value="1"/>
</dbReference>
<feature type="domain" description="L27" evidence="8">
    <location>
        <begin position="70"/>
        <end position="123"/>
    </location>
</feature>
<dbReference type="SUPFAM" id="SSF50156">
    <property type="entry name" value="PDZ domain-like"/>
    <property type="match status" value="1"/>
</dbReference>
<proteinExistence type="inferred from homology"/>
<keyword evidence="2 3" id="KW-0728">SH3 domain</keyword>
<dbReference type="Pfam" id="PF07653">
    <property type="entry name" value="SH3_2"/>
    <property type="match status" value="1"/>
</dbReference>
<dbReference type="SMART" id="SM00072">
    <property type="entry name" value="GuKc"/>
    <property type="match status" value="1"/>
</dbReference>
<dbReference type="InterPro" id="IPR020590">
    <property type="entry name" value="Guanylate_kinase_CS"/>
</dbReference>
<dbReference type="Proteomes" id="UP001347796">
    <property type="component" value="Unassembled WGS sequence"/>
</dbReference>
<dbReference type="CDD" id="cd00071">
    <property type="entry name" value="GMPK"/>
    <property type="match status" value="1"/>
</dbReference>